<name>A0ABY6AW77_9BURK</name>
<accession>A0ABY6AW77</accession>
<protein>
    <submittedName>
        <fullName evidence="2">Uncharacterized protein</fullName>
    </submittedName>
</protein>
<sequence length="125" mass="13420">MATDASAHEVGDAHDGTAAQNVEWSGLAQRVFDELPPEQKRSVQLGALKISRAKSVQDEPKLKPLIGTDKFVLSVGKDTLRMVTQRTQGGWKVVDISRPAGGFSFAPLPSSPGKGKRATGRLARR</sequence>
<proteinExistence type="predicted"/>
<feature type="compositionally biased region" description="Basic and acidic residues" evidence="1">
    <location>
        <begin position="1"/>
        <end position="15"/>
    </location>
</feature>
<feature type="region of interest" description="Disordered" evidence="1">
    <location>
        <begin position="102"/>
        <end position="125"/>
    </location>
</feature>
<dbReference type="Proteomes" id="UP001064933">
    <property type="component" value="Chromosome"/>
</dbReference>
<evidence type="ECO:0000313" key="2">
    <source>
        <dbReference type="EMBL" id="UXH76573.1"/>
    </source>
</evidence>
<feature type="compositionally biased region" description="Basic residues" evidence="1">
    <location>
        <begin position="114"/>
        <end position="125"/>
    </location>
</feature>
<feature type="region of interest" description="Disordered" evidence="1">
    <location>
        <begin position="1"/>
        <end position="20"/>
    </location>
</feature>
<evidence type="ECO:0000256" key="1">
    <source>
        <dbReference type="SAM" id="MobiDB-lite"/>
    </source>
</evidence>
<reference evidence="2" key="1">
    <citation type="submission" date="2022-10" db="EMBL/GenBank/DDBJ databases">
        <title>Characterization and whole genome sequencing of a new Roseateles species, isolated from fresh water.</title>
        <authorList>
            <person name="Guliayeva D.Y."/>
            <person name="Akhremchuk A.E."/>
            <person name="Sikolenko M.A."/>
            <person name="Valentovich L.N."/>
            <person name="Sidarenka A.V."/>
        </authorList>
    </citation>
    <scope>NUCLEOTIDE SEQUENCE</scope>
    <source>
        <strain evidence="2">BIM B-1768</strain>
    </source>
</reference>
<dbReference type="EMBL" id="CP104562">
    <property type="protein sequence ID" value="UXH76573.1"/>
    <property type="molecule type" value="Genomic_DNA"/>
</dbReference>
<organism evidence="2 3">
    <name type="scientific">Roseateles amylovorans</name>
    <dbReference type="NCBI Taxonomy" id="2978473"/>
    <lineage>
        <taxon>Bacteria</taxon>
        <taxon>Pseudomonadati</taxon>
        <taxon>Pseudomonadota</taxon>
        <taxon>Betaproteobacteria</taxon>
        <taxon>Burkholderiales</taxon>
        <taxon>Sphaerotilaceae</taxon>
        <taxon>Roseateles</taxon>
    </lineage>
</organism>
<dbReference type="RefSeq" id="WP_261756305.1">
    <property type="nucleotide sequence ID" value="NZ_CP104562.2"/>
</dbReference>
<gene>
    <name evidence="2" type="ORF">N4261_16155</name>
</gene>
<evidence type="ECO:0000313" key="3">
    <source>
        <dbReference type="Proteomes" id="UP001064933"/>
    </source>
</evidence>
<keyword evidence="3" id="KW-1185">Reference proteome</keyword>